<dbReference type="Proteomes" id="UP000559027">
    <property type="component" value="Unassembled WGS sequence"/>
</dbReference>
<feature type="compositionally biased region" description="Polar residues" evidence="1">
    <location>
        <begin position="77"/>
        <end position="90"/>
    </location>
</feature>
<feature type="region of interest" description="Disordered" evidence="1">
    <location>
        <begin position="123"/>
        <end position="191"/>
    </location>
</feature>
<accession>A0A8H5G6I5</accession>
<keyword evidence="4" id="KW-1185">Reference proteome</keyword>
<proteinExistence type="predicted"/>
<dbReference type="AlphaFoldDB" id="A0A8H5G6I5"/>
<feature type="signal peptide" evidence="2">
    <location>
        <begin position="1"/>
        <end position="20"/>
    </location>
</feature>
<feature type="compositionally biased region" description="Basic and acidic residues" evidence="1">
    <location>
        <begin position="224"/>
        <end position="240"/>
    </location>
</feature>
<dbReference type="OrthoDB" id="3130774at2759"/>
<protein>
    <submittedName>
        <fullName evidence="3">Uncharacterized protein</fullName>
    </submittedName>
</protein>
<keyword evidence="2" id="KW-0732">Signal</keyword>
<gene>
    <name evidence="3" type="ORF">D9756_003075</name>
</gene>
<evidence type="ECO:0000256" key="1">
    <source>
        <dbReference type="SAM" id="MobiDB-lite"/>
    </source>
</evidence>
<comment type="caution">
    <text evidence="3">The sequence shown here is derived from an EMBL/GenBank/DDBJ whole genome shotgun (WGS) entry which is preliminary data.</text>
</comment>
<evidence type="ECO:0000313" key="4">
    <source>
        <dbReference type="Proteomes" id="UP000559027"/>
    </source>
</evidence>
<feature type="chain" id="PRO_5034171005" evidence="2">
    <location>
        <begin position="21"/>
        <end position="261"/>
    </location>
</feature>
<sequence>MVQRLAPTLTLAVMALSSLALPTRPDAENMVDMAERDIDMASEFMDFEAREFISSRVDDELIARKVSLPGSKLPGPAQQSVSSPHPSTPSAPVFNPGTMIGDRIPNVTGTVTSQSTAMARTRARGAPISSAEPPSVTKGATTTTAHGQPIPPRSSGSVTTHSDPGVHITPTPKAGASIRPHGHPKTQIRTEKGKDGRVTVVKTVHATPASCVGKPKHKPWSKVIKHEGNKSAGKEGNLKPKVHIGRDDLMERNLYDYDALD</sequence>
<dbReference type="EMBL" id="JAACJO010000004">
    <property type="protein sequence ID" value="KAF5359268.1"/>
    <property type="molecule type" value="Genomic_DNA"/>
</dbReference>
<feature type="region of interest" description="Disordered" evidence="1">
    <location>
        <begin position="68"/>
        <end position="96"/>
    </location>
</feature>
<organism evidence="3 4">
    <name type="scientific">Leucocoprinus leucothites</name>
    <dbReference type="NCBI Taxonomy" id="201217"/>
    <lineage>
        <taxon>Eukaryota</taxon>
        <taxon>Fungi</taxon>
        <taxon>Dikarya</taxon>
        <taxon>Basidiomycota</taxon>
        <taxon>Agaricomycotina</taxon>
        <taxon>Agaricomycetes</taxon>
        <taxon>Agaricomycetidae</taxon>
        <taxon>Agaricales</taxon>
        <taxon>Agaricineae</taxon>
        <taxon>Agaricaceae</taxon>
        <taxon>Leucocoprinus</taxon>
    </lineage>
</organism>
<feature type="region of interest" description="Disordered" evidence="1">
    <location>
        <begin position="212"/>
        <end position="240"/>
    </location>
</feature>
<reference evidence="3 4" key="1">
    <citation type="journal article" date="2020" name="ISME J.">
        <title>Uncovering the hidden diversity of litter-decomposition mechanisms in mushroom-forming fungi.</title>
        <authorList>
            <person name="Floudas D."/>
            <person name="Bentzer J."/>
            <person name="Ahren D."/>
            <person name="Johansson T."/>
            <person name="Persson P."/>
            <person name="Tunlid A."/>
        </authorList>
    </citation>
    <scope>NUCLEOTIDE SEQUENCE [LARGE SCALE GENOMIC DNA]</scope>
    <source>
        <strain evidence="3 4">CBS 146.42</strain>
    </source>
</reference>
<evidence type="ECO:0000256" key="2">
    <source>
        <dbReference type="SAM" id="SignalP"/>
    </source>
</evidence>
<evidence type="ECO:0000313" key="3">
    <source>
        <dbReference type="EMBL" id="KAF5359268.1"/>
    </source>
</evidence>
<name>A0A8H5G6I5_9AGAR</name>